<dbReference type="PANTHER" id="PTHR30055">
    <property type="entry name" value="HTH-TYPE TRANSCRIPTIONAL REGULATOR RUTR"/>
    <property type="match status" value="1"/>
</dbReference>
<feature type="DNA-binding region" description="H-T-H motif" evidence="2">
    <location>
        <begin position="37"/>
        <end position="56"/>
    </location>
</feature>
<evidence type="ECO:0000313" key="4">
    <source>
        <dbReference type="EMBL" id="KIU16782.1"/>
    </source>
</evidence>
<evidence type="ECO:0000256" key="2">
    <source>
        <dbReference type="PROSITE-ProRule" id="PRU00335"/>
    </source>
</evidence>
<dbReference type="Pfam" id="PF00440">
    <property type="entry name" value="TetR_N"/>
    <property type="match status" value="1"/>
</dbReference>
<reference evidence="4 5" key="1">
    <citation type="submission" date="2015-01" db="EMBL/GenBank/DDBJ databases">
        <title>Genome sequence of Mycobacterium llatzerense and Mycobacterium immunogenum recovered from brain abscess.</title>
        <authorList>
            <person name="Greninger A.L."/>
            <person name="Langelier C."/>
            <person name="Cunningham G."/>
            <person name="Chiu C.Y."/>
            <person name="Miller S."/>
        </authorList>
    </citation>
    <scope>NUCLEOTIDE SEQUENCE [LARGE SCALE GENOMIC DNA]</scope>
    <source>
        <strain evidence="4 5">CLUC14</strain>
    </source>
</reference>
<dbReference type="Gene3D" id="1.10.357.10">
    <property type="entry name" value="Tetracycline Repressor, domain 2"/>
    <property type="match status" value="1"/>
</dbReference>
<dbReference type="EMBL" id="JXST01000014">
    <property type="protein sequence ID" value="KIU16782.1"/>
    <property type="molecule type" value="Genomic_DNA"/>
</dbReference>
<organism evidence="4 5">
    <name type="scientific">Mycolicibacterium llatzerense</name>
    <dbReference type="NCBI Taxonomy" id="280871"/>
    <lineage>
        <taxon>Bacteria</taxon>
        <taxon>Bacillati</taxon>
        <taxon>Actinomycetota</taxon>
        <taxon>Actinomycetes</taxon>
        <taxon>Mycobacteriales</taxon>
        <taxon>Mycobacteriaceae</taxon>
        <taxon>Mycolicibacterium</taxon>
    </lineage>
</organism>
<evidence type="ECO:0000313" key="5">
    <source>
        <dbReference type="Proteomes" id="UP000032221"/>
    </source>
</evidence>
<dbReference type="Proteomes" id="UP000032221">
    <property type="component" value="Unassembled WGS sequence"/>
</dbReference>
<feature type="domain" description="HTH tetR-type" evidence="3">
    <location>
        <begin position="14"/>
        <end position="74"/>
    </location>
</feature>
<dbReference type="GO" id="GO:0003700">
    <property type="term" value="F:DNA-binding transcription factor activity"/>
    <property type="evidence" value="ECO:0007669"/>
    <property type="project" value="TreeGrafter"/>
</dbReference>
<sequence length="208" mass="22426">MAVGEVNAAQSGAQPFRGRLLDGLATSLSTRGYRDTTVADIVRNAKTSKRTFYDQFASKEECFVELLRSNNEDLIARIRAAIDPDADWEQQVRRAVDAYVAHIASRPAITLSWIREAPALGDVALPLNRRAMEQLTDMVVDLSSGAGFQRAGLSPISRPVALILLGGFRELTALLVEDGRDVADLTEPALTAALAILGARSSAQHQPG</sequence>
<dbReference type="RefSeq" id="WP_043402388.1">
    <property type="nucleotide sequence ID" value="NZ_BAAARC010000008.1"/>
</dbReference>
<dbReference type="OrthoDB" id="5242485at2"/>
<gene>
    <name evidence="4" type="ORF">TL10_12055</name>
</gene>
<name>A0A0D1LEC5_9MYCO</name>
<keyword evidence="1 2" id="KW-0238">DNA-binding</keyword>
<keyword evidence="5" id="KW-1185">Reference proteome</keyword>
<dbReference type="InterPro" id="IPR001647">
    <property type="entry name" value="HTH_TetR"/>
</dbReference>
<dbReference type="AlphaFoldDB" id="A0A0D1LEC5"/>
<evidence type="ECO:0000256" key="1">
    <source>
        <dbReference type="ARBA" id="ARBA00023125"/>
    </source>
</evidence>
<evidence type="ECO:0000259" key="3">
    <source>
        <dbReference type="PROSITE" id="PS50977"/>
    </source>
</evidence>
<protein>
    <submittedName>
        <fullName evidence="4">TetR family transcriptional regulator</fullName>
    </submittedName>
</protein>
<dbReference type="PATRIC" id="fig|280871.6.peg.2502"/>
<dbReference type="InterPro" id="IPR009057">
    <property type="entry name" value="Homeodomain-like_sf"/>
</dbReference>
<proteinExistence type="predicted"/>
<dbReference type="GO" id="GO:0000976">
    <property type="term" value="F:transcription cis-regulatory region binding"/>
    <property type="evidence" value="ECO:0007669"/>
    <property type="project" value="TreeGrafter"/>
</dbReference>
<dbReference type="PROSITE" id="PS50977">
    <property type="entry name" value="HTH_TETR_2"/>
    <property type="match status" value="1"/>
</dbReference>
<dbReference type="InterPro" id="IPR050109">
    <property type="entry name" value="HTH-type_TetR-like_transc_reg"/>
</dbReference>
<comment type="caution">
    <text evidence="4">The sequence shown here is derived from an EMBL/GenBank/DDBJ whole genome shotgun (WGS) entry which is preliminary data.</text>
</comment>
<dbReference type="PANTHER" id="PTHR30055:SF187">
    <property type="entry name" value="TRANSCRIPTIONAL REGULATORY PROTEIN"/>
    <property type="match status" value="1"/>
</dbReference>
<accession>A0A0D1LEC5</accession>
<dbReference type="STRING" id="280871.TL10_12055"/>
<dbReference type="SUPFAM" id="SSF46689">
    <property type="entry name" value="Homeodomain-like"/>
    <property type="match status" value="1"/>
</dbReference>